<comment type="similarity">
    <text evidence="1">Belongs to the UPF0065 (bug) family.</text>
</comment>
<comment type="caution">
    <text evidence="2">The sequence shown here is derived from an EMBL/GenBank/DDBJ whole genome shotgun (WGS) entry which is preliminary data.</text>
</comment>
<keyword evidence="3" id="KW-1185">Reference proteome</keyword>
<reference evidence="2 3" key="1">
    <citation type="submission" date="2021-12" db="EMBL/GenBank/DDBJ databases">
        <title>Siccirubricoccus leaddurans sp. nov., a high concentration Zn2+ tolerance bacterium.</title>
        <authorList>
            <person name="Cao Y."/>
        </authorList>
    </citation>
    <scope>NUCLEOTIDE SEQUENCE [LARGE SCALE GENOMIC DNA]</scope>
    <source>
        <strain evidence="2 3">KC 17139</strain>
    </source>
</reference>
<sequence>AWADLLGGRVALVVDNIQAALPHRQAGRIRILAVTGRERSPLLPEVPAVKERLPDYLVESWNGLAGPAGLPEAVVARWAALVAGAAENPALRARYAELGMEFPASSPAHLAAFVRDQLAFWQRQISAANIRLE</sequence>
<evidence type="ECO:0000313" key="2">
    <source>
        <dbReference type="EMBL" id="MCO6418763.1"/>
    </source>
</evidence>
<dbReference type="Proteomes" id="UP001523392">
    <property type="component" value="Unassembled WGS sequence"/>
</dbReference>
<evidence type="ECO:0000313" key="3">
    <source>
        <dbReference type="Proteomes" id="UP001523392"/>
    </source>
</evidence>
<protein>
    <submittedName>
        <fullName evidence="2">Tripartite tricarboxylate transporter substrate binding protein</fullName>
    </submittedName>
</protein>
<gene>
    <name evidence="2" type="ORF">JYK14_21750</name>
</gene>
<organism evidence="2 3">
    <name type="scientific">Siccirubricoccus soli</name>
    <dbReference type="NCBI Taxonomy" id="2899147"/>
    <lineage>
        <taxon>Bacteria</taxon>
        <taxon>Pseudomonadati</taxon>
        <taxon>Pseudomonadota</taxon>
        <taxon>Alphaproteobacteria</taxon>
        <taxon>Acetobacterales</taxon>
        <taxon>Roseomonadaceae</taxon>
        <taxon>Siccirubricoccus</taxon>
    </lineage>
</organism>
<name>A0ABT1DA07_9PROT</name>
<dbReference type="EMBL" id="JAFIRR010000151">
    <property type="protein sequence ID" value="MCO6418763.1"/>
    <property type="molecule type" value="Genomic_DNA"/>
</dbReference>
<dbReference type="InterPro" id="IPR042100">
    <property type="entry name" value="Bug_dom1"/>
</dbReference>
<accession>A0ABT1DA07</accession>
<dbReference type="PANTHER" id="PTHR42928">
    <property type="entry name" value="TRICARBOXYLATE-BINDING PROTEIN"/>
    <property type="match status" value="1"/>
</dbReference>
<dbReference type="Pfam" id="PF03401">
    <property type="entry name" value="TctC"/>
    <property type="match status" value="1"/>
</dbReference>
<feature type="non-terminal residue" evidence="2">
    <location>
        <position position="1"/>
    </location>
</feature>
<dbReference type="PANTHER" id="PTHR42928:SF5">
    <property type="entry name" value="BLR1237 PROTEIN"/>
    <property type="match status" value="1"/>
</dbReference>
<dbReference type="Gene3D" id="3.40.190.10">
    <property type="entry name" value="Periplasmic binding protein-like II"/>
    <property type="match status" value="1"/>
</dbReference>
<evidence type="ECO:0000256" key="1">
    <source>
        <dbReference type="ARBA" id="ARBA00006987"/>
    </source>
</evidence>
<dbReference type="InterPro" id="IPR005064">
    <property type="entry name" value="BUG"/>
</dbReference>
<proteinExistence type="inferred from homology"/>
<dbReference type="RefSeq" id="WP_252955392.1">
    <property type="nucleotide sequence ID" value="NZ_JAFIRR010000151.1"/>
</dbReference>
<dbReference type="Gene3D" id="3.40.190.150">
    <property type="entry name" value="Bordetella uptake gene, domain 1"/>
    <property type="match status" value="1"/>
</dbReference>